<reference evidence="1 2" key="1">
    <citation type="submission" date="2005-09" db="EMBL/GenBank/DDBJ databases">
        <authorList>
            <person name="Mural R.J."/>
            <person name="Li P.W."/>
            <person name="Adams M.D."/>
            <person name="Amanatides P.G."/>
            <person name="Baden-Tillson H."/>
            <person name="Barnstead M."/>
            <person name="Chin S.H."/>
            <person name="Dew I."/>
            <person name="Evans C.A."/>
            <person name="Ferriera S."/>
            <person name="Flanigan M."/>
            <person name="Fosler C."/>
            <person name="Glodek A."/>
            <person name="Gu Z."/>
            <person name="Holt R.A."/>
            <person name="Jennings D."/>
            <person name="Kraft C.L."/>
            <person name="Lu F."/>
            <person name="Nguyen T."/>
            <person name="Nusskern D.R."/>
            <person name="Pfannkoch C.M."/>
            <person name="Sitter C."/>
            <person name="Sutton G.G."/>
            <person name="Venter J.C."/>
            <person name="Wang Z."/>
            <person name="Woodage T."/>
            <person name="Zheng X.H."/>
            <person name="Zhong F."/>
        </authorList>
    </citation>
    <scope>NUCLEOTIDE SEQUENCE [LARGE SCALE GENOMIC DNA]</scope>
    <source>
        <strain>BN</strain>
        <strain evidence="2">Sprague-Dawley</strain>
    </source>
</reference>
<accession>A6HR93</accession>
<dbReference type="AlphaFoldDB" id="A6HR93"/>
<evidence type="ECO:0000313" key="2">
    <source>
        <dbReference type="Proteomes" id="UP000234681"/>
    </source>
</evidence>
<evidence type="ECO:0000313" key="1">
    <source>
        <dbReference type="EMBL" id="EDM16329.1"/>
    </source>
</evidence>
<protein>
    <submittedName>
        <fullName evidence="1">RCG60070</fullName>
    </submittedName>
</protein>
<organism evidence="1 2">
    <name type="scientific">Rattus norvegicus</name>
    <name type="common">Rat</name>
    <dbReference type="NCBI Taxonomy" id="10116"/>
    <lineage>
        <taxon>Eukaryota</taxon>
        <taxon>Metazoa</taxon>
        <taxon>Chordata</taxon>
        <taxon>Craniata</taxon>
        <taxon>Vertebrata</taxon>
        <taxon>Euteleostomi</taxon>
        <taxon>Mammalia</taxon>
        <taxon>Eutheria</taxon>
        <taxon>Euarchontoglires</taxon>
        <taxon>Glires</taxon>
        <taxon>Rodentia</taxon>
        <taxon>Myomorpha</taxon>
        <taxon>Muroidea</taxon>
        <taxon>Muridae</taxon>
        <taxon>Murinae</taxon>
        <taxon>Rattus</taxon>
    </lineage>
</organism>
<sequence length="40" mass="4862">MIKSGEYQWLLWYVLYFPVSASFRRFQTWNFQVGSLIVSL</sequence>
<dbReference type="Proteomes" id="UP000234681">
    <property type="component" value="Chromosome 7"/>
</dbReference>
<name>A6HR93_RAT</name>
<dbReference type="EMBL" id="CH473950">
    <property type="protein sequence ID" value="EDM16329.1"/>
    <property type="molecule type" value="Genomic_DNA"/>
</dbReference>
<gene>
    <name evidence="1" type="ORF">rCG_60070</name>
</gene>
<proteinExistence type="predicted"/>